<reference evidence="11" key="1">
    <citation type="submission" date="2021-10" db="EMBL/GenBank/DDBJ databases">
        <title>Melipona bicolor Genome sequencing and assembly.</title>
        <authorList>
            <person name="Araujo N.S."/>
            <person name="Arias M.C."/>
        </authorList>
    </citation>
    <scope>NUCLEOTIDE SEQUENCE</scope>
    <source>
        <strain evidence="11">USP_2M_L1-L4_2017</strain>
        <tissue evidence="11">Whole body</tissue>
    </source>
</reference>
<protein>
    <submittedName>
        <fullName evidence="11">Uncharacterized protein</fullName>
    </submittedName>
</protein>
<comment type="caution">
    <text evidence="11">The sequence shown here is derived from an EMBL/GenBank/DDBJ whole genome shotgun (WGS) entry which is preliminary data.</text>
</comment>
<keyword evidence="2" id="KW-1003">Cell membrane</keyword>
<keyword evidence="6 10" id="KW-1133">Transmembrane helix</keyword>
<comment type="subcellular location">
    <subcellularLocation>
        <location evidence="1">Cell membrane</location>
        <topology evidence="1">Multi-pass membrane protein</topology>
    </subcellularLocation>
</comment>
<dbReference type="AlphaFoldDB" id="A0AA40FND0"/>
<feature type="transmembrane region" description="Helical" evidence="10">
    <location>
        <begin position="69"/>
        <end position="86"/>
    </location>
</feature>
<feature type="transmembrane region" description="Helical" evidence="10">
    <location>
        <begin position="35"/>
        <end position="57"/>
    </location>
</feature>
<evidence type="ECO:0000256" key="5">
    <source>
        <dbReference type="ARBA" id="ARBA00022725"/>
    </source>
</evidence>
<dbReference type="GO" id="GO:0004984">
    <property type="term" value="F:olfactory receptor activity"/>
    <property type="evidence" value="ECO:0007669"/>
    <property type="project" value="InterPro"/>
</dbReference>
<evidence type="ECO:0000256" key="2">
    <source>
        <dbReference type="ARBA" id="ARBA00022475"/>
    </source>
</evidence>
<gene>
    <name evidence="11" type="ORF">K0M31_009584</name>
</gene>
<dbReference type="GO" id="GO:0005549">
    <property type="term" value="F:odorant binding"/>
    <property type="evidence" value="ECO:0007669"/>
    <property type="project" value="InterPro"/>
</dbReference>
<dbReference type="InterPro" id="IPR004117">
    <property type="entry name" value="7tm6_olfct_rcpt"/>
</dbReference>
<evidence type="ECO:0000256" key="8">
    <source>
        <dbReference type="ARBA" id="ARBA00023170"/>
    </source>
</evidence>
<keyword evidence="4 10" id="KW-0812">Transmembrane</keyword>
<dbReference type="PANTHER" id="PTHR21137:SF35">
    <property type="entry name" value="ODORANT RECEPTOR 19A-RELATED"/>
    <property type="match status" value="1"/>
</dbReference>
<keyword evidence="3" id="KW-0716">Sensory transduction</keyword>
<proteinExistence type="predicted"/>
<sequence length="280" mass="32187">MTVHTLQCSRVLLSICGCLPPSSWTSSFAKSLYRIYTSFVWLLILSLVSAQILDIVINVENQDQFSDNFYITLVVFVSGCKLSIMLKHRRSILSLIDSLENEPFSTKNDDEANRDWLHDFSGGGRDIDIREIVLHGFQEEEIDFPGLVTLRLFGTVAICVQLRLRSYHFDAVLLPKCRLRHSVRWLADPNLQPVRDTRETSEKHSERRESLGEAMRQTLSKDIQSLQVPDMIFNSNWVSWDEKTKRILLLVMTRTTRPIEFTSGYLVTLNLESFVAVSIS</sequence>
<dbReference type="PANTHER" id="PTHR21137">
    <property type="entry name" value="ODORANT RECEPTOR"/>
    <property type="match status" value="1"/>
</dbReference>
<organism evidence="11 12">
    <name type="scientific">Melipona bicolor</name>
    <dbReference type="NCBI Taxonomy" id="60889"/>
    <lineage>
        <taxon>Eukaryota</taxon>
        <taxon>Metazoa</taxon>
        <taxon>Ecdysozoa</taxon>
        <taxon>Arthropoda</taxon>
        <taxon>Hexapoda</taxon>
        <taxon>Insecta</taxon>
        <taxon>Pterygota</taxon>
        <taxon>Neoptera</taxon>
        <taxon>Endopterygota</taxon>
        <taxon>Hymenoptera</taxon>
        <taxon>Apocrita</taxon>
        <taxon>Aculeata</taxon>
        <taxon>Apoidea</taxon>
        <taxon>Anthophila</taxon>
        <taxon>Apidae</taxon>
        <taxon>Melipona</taxon>
    </lineage>
</organism>
<keyword evidence="5" id="KW-0552">Olfaction</keyword>
<evidence type="ECO:0000256" key="10">
    <source>
        <dbReference type="SAM" id="Phobius"/>
    </source>
</evidence>
<dbReference type="GO" id="GO:0007165">
    <property type="term" value="P:signal transduction"/>
    <property type="evidence" value="ECO:0007669"/>
    <property type="project" value="UniProtKB-KW"/>
</dbReference>
<accession>A0AA40FND0</accession>
<keyword evidence="12" id="KW-1185">Reference proteome</keyword>
<dbReference type="GO" id="GO:0005886">
    <property type="term" value="C:plasma membrane"/>
    <property type="evidence" value="ECO:0007669"/>
    <property type="project" value="UniProtKB-SubCell"/>
</dbReference>
<dbReference type="Pfam" id="PF02949">
    <property type="entry name" value="7tm_6"/>
    <property type="match status" value="1"/>
</dbReference>
<evidence type="ECO:0000256" key="3">
    <source>
        <dbReference type="ARBA" id="ARBA00022606"/>
    </source>
</evidence>
<evidence type="ECO:0000256" key="4">
    <source>
        <dbReference type="ARBA" id="ARBA00022692"/>
    </source>
</evidence>
<evidence type="ECO:0000256" key="7">
    <source>
        <dbReference type="ARBA" id="ARBA00023136"/>
    </source>
</evidence>
<evidence type="ECO:0000256" key="9">
    <source>
        <dbReference type="ARBA" id="ARBA00023224"/>
    </source>
</evidence>
<evidence type="ECO:0000313" key="12">
    <source>
        <dbReference type="Proteomes" id="UP001177670"/>
    </source>
</evidence>
<evidence type="ECO:0000256" key="6">
    <source>
        <dbReference type="ARBA" id="ARBA00022989"/>
    </source>
</evidence>
<evidence type="ECO:0000256" key="1">
    <source>
        <dbReference type="ARBA" id="ARBA00004651"/>
    </source>
</evidence>
<dbReference type="Proteomes" id="UP001177670">
    <property type="component" value="Unassembled WGS sequence"/>
</dbReference>
<evidence type="ECO:0000313" key="11">
    <source>
        <dbReference type="EMBL" id="KAK1122362.1"/>
    </source>
</evidence>
<keyword evidence="7 10" id="KW-0472">Membrane</keyword>
<name>A0AA40FND0_9HYME</name>
<dbReference type="EMBL" id="JAHYIQ010000023">
    <property type="protein sequence ID" value="KAK1122362.1"/>
    <property type="molecule type" value="Genomic_DNA"/>
</dbReference>
<keyword evidence="8" id="KW-0675">Receptor</keyword>
<keyword evidence="9" id="KW-0807">Transducer</keyword>